<dbReference type="RefSeq" id="WP_178257405.1">
    <property type="nucleotide sequence ID" value="NZ_JACSPQ010000028.1"/>
</dbReference>
<dbReference type="SMART" id="SM00116">
    <property type="entry name" value="CBS"/>
    <property type="match status" value="2"/>
</dbReference>
<dbReference type="Pfam" id="PF00571">
    <property type="entry name" value="CBS"/>
    <property type="match status" value="1"/>
</dbReference>
<evidence type="ECO:0000256" key="2">
    <source>
        <dbReference type="ARBA" id="ARBA00022475"/>
    </source>
</evidence>
<evidence type="ECO:0000256" key="6">
    <source>
        <dbReference type="ARBA" id="ARBA00023122"/>
    </source>
</evidence>
<evidence type="ECO:0000256" key="8">
    <source>
        <dbReference type="PROSITE-ProRule" id="PRU00703"/>
    </source>
</evidence>
<evidence type="ECO:0000313" key="13">
    <source>
        <dbReference type="EMBL" id="MBD8003170.1"/>
    </source>
</evidence>
<evidence type="ECO:0000256" key="3">
    <source>
        <dbReference type="ARBA" id="ARBA00022692"/>
    </source>
</evidence>
<evidence type="ECO:0000256" key="10">
    <source>
        <dbReference type="SAM" id="Phobius"/>
    </source>
</evidence>
<comment type="caution">
    <text evidence="13">The sequence shown here is derived from an EMBL/GenBank/DDBJ whole genome shotgun (WGS) entry which is preliminary data.</text>
</comment>
<keyword evidence="6 8" id="KW-0129">CBS domain</keyword>
<dbReference type="Pfam" id="PF03471">
    <property type="entry name" value="CorC_HlyC"/>
    <property type="match status" value="1"/>
</dbReference>
<evidence type="ECO:0000256" key="5">
    <source>
        <dbReference type="ARBA" id="ARBA00022989"/>
    </source>
</evidence>
<sequence length="434" mass="48348">MDEIIIIIGLIVLNGIFAMSEVALISARKSRLSTDAKKGSKSARVALNLANEPDRFLSTVQIGITLIGILTGIYSGNKIAEELARYMITWGVPAAYAPATAQVTIVVIVTYLSIIFGELVPKRIGLGIAEKAAKAVARPMSFLAKIALPFVWLLSKSTEFIFNCLGIKESDSKVTEEEIKSMIQEGAEDGEVQPVEQDIVQRVFLLGDLKVGSIMTHKNEIAWLDTSMNAHDVREVLAKQMFEFYPIADGDLDHVKGVVDLKDLVLHLHEPDFDLNKLTHEPVFFHENMNVYKALEQMKAQKISRALVCDEFGTCMGIITLRDILEGLVGSMEVGGEEPDIIKRVNNDGWLVDGQCPLYDFLCYFDRQELFENSDYHTLGGLILDRLQHVPQSGETMQWNGFVFEIVDMDGARIDKVLVTTPESPQDEIKQLEN</sequence>
<dbReference type="PROSITE" id="PS51371">
    <property type="entry name" value="CBS"/>
    <property type="match status" value="2"/>
</dbReference>
<feature type="transmembrane region" description="Helical" evidence="10">
    <location>
        <begin position="6"/>
        <end position="27"/>
    </location>
</feature>
<dbReference type="PANTHER" id="PTHR43099:SF5">
    <property type="entry name" value="HLYC_CORC FAMILY TRANSPORTER"/>
    <property type="match status" value="1"/>
</dbReference>
<gene>
    <name evidence="13" type="ORF">H9626_13320</name>
</gene>
<dbReference type="PROSITE" id="PS51846">
    <property type="entry name" value="CNNM"/>
    <property type="match status" value="1"/>
</dbReference>
<keyword evidence="14" id="KW-1185">Reference proteome</keyword>
<dbReference type="InterPro" id="IPR036318">
    <property type="entry name" value="FAD-bd_PCMH-like_sf"/>
</dbReference>
<dbReference type="Gene3D" id="3.30.465.10">
    <property type="match status" value="1"/>
</dbReference>
<dbReference type="InterPro" id="IPR002550">
    <property type="entry name" value="CNNM"/>
</dbReference>
<dbReference type="Gene3D" id="3.10.580.10">
    <property type="entry name" value="CBS-domain"/>
    <property type="match status" value="1"/>
</dbReference>
<keyword evidence="3 9" id="KW-0812">Transmembrane</keyword>
<dbReference type="InterPro" id="IPR046342">
    <property type="entry name" value="CBS_dom_sf"/>
</dbReference>
<dbReference type="Proteomes" id="UP000616346">
    <property type="component" value="Unassembled WGS sequence"/>
</dbReference>
<protein>
    <submittedName>
        <fullName evidence="13">HlyC/CorC family transporter</fullName>
    </submittedName>
</protein>
<evidence type="ECO:0000259" key="11">
    <source>
        <dbReference type="PROSITE" id="PS51371"/>
    </source>
</evidence>
<evidence type="ECO:0000259" key="12">
    <source>
        <dbReference type="PROSITE" id="PS51846"/>
    </source>
</evidence>
<dbReference type="InterPro" id="IPR016169">
    <property type="entry name" value="FAD-bd_PCMH_sub2"/>
</dbReference>
<keyword evidence="7 9" id="KW-0472">Membrane</keyword>
<evidence type="ECO:0000256" key="7">
    <source>
        <dbReference type="ARBA" id="ARBA00023136"/>
    </source>
</evidence>
<keyword evidence="4" id="KW-0677">Repeat</keyword>
<dbReference type="InterPro" id="IPR005170">
    <property type="entry name" value="Transptr-assoc_dom"/>
</dbReference>
<proteinExistence type="predicted"/>
<name>A0ABR8VEP1_9BACT</name>
<feature type="domain" description="CBS" evidence="11">
    <location>
        <begin position="278"/>
        <end position="334"/>
    </location>
</feature>
<dbReference type="Pfam" id="PF01595">
    <property type="entry name" value="CNNM"/>
    <property type="match status" value="1"/>
</dbReference>
<evidence type="ECO:0000256" key="4">
    <source>
        <dbReference type="ARBA" id="ARBA00022737"/>
    </source>
</evidence>
<evidence type="ECO:0000256" key="1">
    <source>
        <dbReference type="ARBA" id="ARBA00004651"/>
    </source>
</evidence>
<feature type="domain" description="CBS" evidence="11">
    <location>
        <begin position="215"/>
        <end position="275"/>
    </location>
</feature>
<dbReference type="CDD" id="cd04590">
    <property type="entry name" value="CBS_pair_CorC_HlyC_assoc"/>
    <property type="match status" value="1"/>
</dbReference>
<keyword evidence="2" id="KW-1003">Cell membrane</keyword>
<dbReference type="SMART" id="SM01091">
    <property type="entry name" value="CorC_HlyC"/>
    <property type="match status" value="1"/>
</dbReference>
<keyword evidence="5 9" id="KW-1133">Transmembrane helix</keyword>
<dbReference type="InterPro" id="IPR051676">
    <property type="entry name" value="UPF0053_domain"/>
</dbReference>
<evidence type="ECO:0000256" key="9">
    <source>
        <dbReference type="PROSITE-ProRule" id="PRU01193"/>
    </source>
</evidence>
<dbReference type="PANTHER" id="PTHR43099">
    <property type="entry name" value="UPF0053 PROTEIN YRKA"/>
    <property type="match status" value="1"/>
</dbReference>
<organism evidence="13 14">
    <name type="scientific">Phocaeicola faecium</name>
    <dbReference type="NCBI Taxonomy" id="2762213"/>
    <lineage>
        <taxon>Bacteria</taxon>
        <taxon>Pseudomonadati</taxon>
        <taxon>Bacteroidota</taxon>
        <taxon>Bacteroidia</taxon>
        <taxon>Bacteroidales</taxon>
        <taxon>Bacteroidaceae</taxon>
        <taxon>Phocaeicola</taxon>
    </lineage>
</organism>
<feature type="transmembrane region" description="Helical" evidence="10">
    <location>
        <begin position="95"/>
        <end position="114"/>
    </location>
</feature>
<dbReference type="EMBL" id="JACSPQ010000028">
    <property type="protein sequence ID" value="MBD8003170.1"/>
    <property type="molecule type" value="Genomic_DNA"/>
</dbReference>
<dbReference type="SUPFAM" id="SSF54631">
    <property type="entry name" value="CBS-domain pair"/>
    <property type="match status" value="1"/>
</dbReference>
<dbReference type="InterPro" id="IPR044751">
    <property type="entry name" value="Ion_transp-like_CBS"/>
</dbReference>
<dbReference type="InterPro" id="IPR000644">
    <property type="entry name" value="CBS_dom"/>
</dbReference>
<comment type="subcellular location">
    <subcellularLocation>
        <location evidence="1">Cell membrane</location>
        <topology evidence="1">Multi-pass membrane protein</topology>
    </subcellularLocation>
</comment>
<reference evidence="13 14" key="1">
    <citation type="submission" date="2020-08" db="EMBL/GenBank/DDBJ databases">
        <title>A Genomic Blueprint of the Chicken Gut Microbiome.</title>
        <authorList>
            <person name="Gilroy R."/>
            <person name="Ravi A."/>
            <person name="Getino M."/>
            <person name="Pursley I."/>
            <person name="Horton D.L."/>
            <person name="Alikhan N.-F."/>
            <person name="Baker D."/>
            <person name="Gharbi K."/>
            <person name="Hall N."/>
            <person name="Watson M."/>
            <person name="Adriaenssens E.M."/>
            <person name="Foster-Nyarko E."/>
            <person name="Jarju S."/>
            <person name="Secka A."/>
            <person name="Antonio M."/>
            <person name="Oren A."/>
            <person name="Chaudhuri R."/>
            <person name="La Ragione R.M."/>
            <person name="Hildebrand F."/>
            <person name="Pallen M.J."/>
        </authorList>
    </citation>
    <scope>NUCLEOTIDE SEQUENCE [LARGE SCALE GENOMIC DNA]</scope>
    <source>
        <strain evidence="13 14">Sa1YUN3</strain>
    </source>
</reference>
<evidence type="ECO:0000313" key="14">
    <source>
        <dbReference type="Proteomes" id="UP000616346"/>
    </source>
</evidence>
<accession>A0ABR8VEP1</accession>
<feature type="domain" description="CNNM transmembrane" evidence="12">
    <location>
        <begin position="1"/>
        <end position="196"/>
    </location>
</feature>
<dbReference type="SUPFAM" id="SSF56176">
    <property type="entry name" value="FAD-binding/transporter-associated domain-like"/>
    <property type="match status" value="1"/>
</dbReference>